<evidence type="ECO:0000256" key="4">
    <source>
        <dbReference type="ARBA" id="ARBA00022679"/>
    </source>
</evidence>
<evidence type="ECO:0000313" key="8">
    <source>
        <dbReference type="Proteomes" id="UP000183530"/>
    </source>
</evidence>
<dbReference type="PANTHER" id="PTHR47816:SF5">
    <property type="entry name" value="RIBOSOMAL RNA LARGE SUBUNIT METHYLTRANSFERASE G"/>
    <property type="match status" value="1"/>
</dbReference>
<name>A0A1L2ZR75_9MICC</name>
<dbReference type="GO" id="GO:0008170">
    <property type="term" value="F:N-methyltransferase activity"/>
    <property type="evidence" value="ECO:0007669"/>
    <property type="project" value="UniProtKB-ARBA"/>
</dbReference>
<sequence length="412" mass="44943">MYNLDLLGQDVSQGEITRDFDFSALSRWPEPEADNLQGSDATDELLLDTADILSALTRSNGQDELRIVTLNDGFGALSLPLQQFARVNSLNWTITVWNDSLSREQAISNNANHLGLPSPVAAQLKLQEVVSGAVVILIQAPRSLSELRQLIEATALAASADVLVLVGGRQKYLTLSINDVLGEYFNEVRAGRARSKSRVIAATGKRPLPENYVSAFPVRSEPKTLAAIPLKLAGYGATFGGTNIDPGTRFFLETLKLTFGDSAEFPDSIVDLGCGNGTISSFFPLQFPKFSGRMLATDSSRDAVAATQETAILNNVADRVVAVRDDAMSTFPDKSEELILLNPPFHVGNTVDPNIALKLFKASARVLKNNGELWCVWNSHLNYKHDLNRIVGPTTEIARNRKFTVTRSLKRA</sequence>
<keyword evidence="2" id="KW-0698">rRNA processing</keyword>
<keyword evidence="8" id="KW-1185">Reference proteome</keyword>
<feature type="domain" description="Methyltransferase small" evidence="5">
    <location>
        <begin position="237"/>
        <end position="406"/>
    </location>
</feature>
<dbReference type="GO" id="GO:0032259">
    <property type="term" value="P:methylation"/>
    <property type="evidence" value="ECO:0007669"/>
    <property type="project" value="UniProtKB-KW"/>
</dbReference>
<dbReference type="Pfam" id="PF26049">
    <property type="entry name" value="RLMG_N"/>
    <property type="match status" value="1"/>
</dbReference>
<protein>
    <submittedName>
        <fullName evidence="7">Uncharacterized protein</fullName>
    </submittedName>
</protein>
<evidence type="ECO:0000256" key="3">
    <source>
        <dbReference type="ARBA" id="ARBA00022603"/>
    </source>
</evidence>
<keyword evidence="1" id="KW-0963">Cytoplasm</keyword>
<organism evidence="7 8">
    <name type="scientific">Neomicrococcus aestuarii</name>
    <dbReference type="NCBI Taxonomy" id="556325"/>
    <lineage>
        <taxon>Bacteria</taxon>
        <taxon>Bacillati</taxon>
        <taxon>Actinomycetota</taxon>
        <taxon>Actinomycetes</taxon>
        <taxon>Micrococcales</taxon>
        <taxon>Micrococcaceae</taxon>
        <taxon>Neomicrococcus</taxon>
    </lineage>
</organism>
<dbReference type="InterPro" id="IPR002052">
    <property type="entry name" value="DNA_methylase_N6_adenine_CS"/>
</dbReference>
<keyword evidence="3" id="KW-0489">Methyltransferase</keyword>
<dbReference type="AlphaFoldDB" id="A0A1L2ZR75"/>
<proteinExistence type="predicted"/>
<evidence type="ECO:0000256" key="1">
    <source>
        <dbReference type="ARBA" id="ARBA00022490"/>
    </source>
</evidence>
<dbReference type="EMBL" id="CP018135">
    <property type="protein sequence ID" value="APF41677.1"/>
    <property type="molecule type" value="Genomic_DNA"/>
</dbReference>
<dbReference type="Pfam" id="PF05175">
    <property type="entry name" value="MTS"/>
    <property type="match status" value="1"/>
</dbReference>
<dbReference type="InterPro" id="IPR058679">
    <property type="entry name" value="RlmG_N"/>
</dbReference>
<dbReference type="PANTHER" id="PTHR47816">
    <property type="entry name" value="RIBOSOMAL RNA SMALL SUBUNIT METHYLTRANSFERASE C"/>
    <property type="match status" value="1"/>
</dbReference>
<dbReference type="InterPro" id="IPR029063">
    <property type="entry name" value="SAM-dependent_MTases_sf"/>
</dbReference>
<gene>
    <name evidence="7" type="ORF">BHE16_03265</name>
</gene>
<evidence type="ECO:0000256" key="2">
    <source>
        <dbReference type="ARBA" id="ARBA00022552"/>
    </source>
</evidence>
<reference evidence="7 8" key="1">
    <citation type="submission" date="2016-11" db="EMBL/GenBank/DDBJ databases">
        <title>Genome sequencing of Zhihengliuella aestuarii B18 antagonistic to Plasmodiophora brassicae.</title>
        <authorList>
            <person name="Luo Y."/>
        </authorList>
    </citation>
    <scope>NUCLEOTIDE SEQUENCE [LARGE SCALE GENOMIC DNA]</scope>
    <source>
        <strain evidence="7 8">B18</strain>
    </source>
</reference>
<keyword evidence="4" id="KW-0808">Transferase</keyword>
<dbReference type="GO" id="GO:0006364">
    <property type="term" value="P:rRNA processing"/>
    <property type="evidence" value="ECO:0007669"/>
    <property type="project" value="UniProtKB-KW"/>
</dbReference>
<dbReference type="SUPFAM" id="SSF53335">
    <property type="entry name" value="S-adenosyl-L-methionine-dependent methyltransferases"/>
    <property type="match status" value="1"/>
</dbReference>
<dbReference type="PROSITE" id="PS00092">
    <property type="entry name" value="N6_MTASE"/>
    <property type="match status" value="1"/>
</dbReference>
<dbReference type="Gene3D" id="3.40.50.150">
    <property type="entry name" value="Vaccinia Virus protein VP39"/>
    <property type="match status" value="2"/>
</dbReference>
<dbReference type="InterPro" id="IPR046977">
    <property type="entry name" value="RsmC/RlmG"/>
</dbReference>
<dbReference type="KEGG" id="nae:BHE16_03265"/>
<dbReference type="InterPro" id="IPR007848">
    <property type="entry name" value="Small_mtfrase_dom"/>
</dbReference>
<evidence type="ECO:0000259" key="5">
    <source>
        <dbReference type="Pfam" id="PF05175"/>
    </source>
</evidence>
<feature type="domain" description="RlmG N-terminal" evidence="6">
    <location>
        <begin position="21"/>
        <end position="203"/>
    </location>
</feature>
<accession>A0A1L2ZR75</accession>
<evidence type="ECO:0000313" key="7">
    <source>
        <dbReference type="EMBL" id="APF41677.1"/>
    </source>
</evidence>
<dbReference type="GO" id="GO:0003676">
    <property type="term" value="F:nucleic acid binding"/>
    <property type="evidence" value="ECO:0007669"/>
    <property type="project" value="InterPro"/>
</dbReference>
<dbReference type="CDD" id="cd02440">
    <property type="entry name" value="AdoMet_MTases"/>
    <property type="match status" value="1"/>
</dbReference>
<dbReference type="STRING" id="556325.BHE16_03265"/>
<dbReference type="Proteomes" id="UP000183530">
    <property type="component" value="Chromosome"/>
</dbReference>
<dbReference type="GO" id="GO:0008757">
    <property type="term" value="F:S-adenosylmethionine-dependent methyltransferase activity"/>
    <property type="evidence" value="ECO:0007669"/>
    <property type="project" value="InterPro"/>
</dbReference>
<evidence type="ECO:0000259" key="6">
    <source>
        <dbReference type="Pfam" id="PF26049"/>
    </source>
</evidence>